<evidence type="ECO:0008006" key="5">
    <source>
        <dbReference type="Google" id="ProtNLM"/>
    </source>
</evidence>
<dbReference type="PANTHER" id="PTHR47723:SF24">
    <property type="entry name" value="RNASE H TYPE-1 DOMAIN-CONTAINING PROTEIN"/>
    <property type="match status" value="1"/>
</dbReference>
<dbReference type="InterPro" id="IPR036691">
    <property type="entry name" value="Endo/exonu/phosph_ase_sf"/>
</dbReference>
<dbReference type="AlphaFoldDB" id="A0A8J5HLP9"/>
<dbReference type="CDD" id="cd06222">
    <property type="entry name" value="RNase_H_like"/>
    <property type="match status" value="1"/>
</dbReference>
<dbReference type="Gene3D" id="3.30.420.10">
    <property type="entry name" value="Ribonuclease H-like superfamily/Ribonuclease H"/>
    <property type="match status" value="1"/>
</dbReference>
<dbReference type="Proteomes" id="UP000734854">
    <property type="component" value="Unassembled WGS sequence"/>
</dbReference>
<evidence type="ECO:0000313" key="3">
    <source>
        <dbReference type="EMBL" id="KAG6527939.1"/>
    </source>
</evidence>
<evidence type="ECO:0000313" key="4">
    <source>
        <dbReference type="Proteomes" id="UP000734854"/>
    </source>
</evidence>
<feature type="domain" description="RNase H type-1" evidence="1">
    <location>
        <begin position="544"/>
        <end position="653"/>
    </location>
</feature>
<organism evidence="3 4">
    <name type="scientific">Zingiber officinale</name>
    <name type="common">Ginger</name>
    <name type="synonym">Amomum zingiber</name>
    <dbReference type="NCBI Taxonomy" id="94328"/>
    <lineage>
        <taxon>Eukaryota</taxon>
        <taxon>Viridiplantae</taxon>
        <taxon>Streptophyta</taxon>
        <taxon>Embryophyta</taxon>
        <taxon>Tracheophyta</taxon>
        <taxon>Spermatophyta</taxon>
        <taxon>Magnoliopsida</taxon>
        <taxon>Liliopsida</taxon>
        <taxon>Zingiberales</taxon>
        <taxon>Zingiberaceae</taxon>
        <taxon>Zingiber</taxon>
    </lineage>
</organism>
<protein>
    <recommendedName>
        <fullName evidence="5">RNase H type-1 domain-containing protein</fullName>
    </recommendedName>
</protein>
<dbReference type="InterPro" id="IPR053151">
    <property type="entry name" value="RNase_H-like"/>
</dbReference>
<dbReference type="SUPFAM" id="SSF56219">
    <property type="entry name" value="DNase I-like"/>
    <property type="match status" value="1"/>
</dbReference>
<dbReference type="InterPro" id="IPR026960">
    <property type="entry name" value="RVT-Znf"/>
</dbReference>
<dbReference type="PANTHER" id="PTHR47723">
    <property type="entry name" value="OS05G0353850 PROTEIN"/>
    <property type="match status" value="1"/>
</dbReference>
<dbReference type="Gene3D" id="3.60.10.10">
    <property type="entry name" value="Endonuclease/exonuclease/phosphatase"/>
    <property type="match status" value="1"/>
</dbReference>
<gene>
    <name evidence="3" type="ORF">ZIOFF_010074</name>
</gene>
<keyword evidence="4" id="KW-1185">Reference proteome</keyword>
<dbReference type="Pfam" id="PF13966">
    <property type="entry name" value="zf-RVT"/>
    <property type="match status" value="1"/>
</dbReference>
<dbReference type="SUPFAM" id="SSF53098">
    <property type="entry name" value="Ribonuclease H-like"/>
    <property type="match status" value="1"/>
</dbReference>
<evidence type="ECO:0000259" key="1">
    <source>
        <dbReference type="Pfam" id="PF13456"/>
    </source>
</evidence>
<dbReference type="EMBL" id="JACMSC010000003">
    <property type="protein sequence ID" value="KAG6527939.1"/>
    <property type="molecule type" value="Genomic_DNA"/>
</dbReference>
<sequence>MHLILGRWSTKGKLEVKPRKLPLLLSFDVWNSLEYKGDWKLNLSSKIADSNKVPSSAFYRVIGALYCIGRGSVYQETGNERALWEKLLDVKPVLDELWLVGGDFNVIMGLDEHSAGILYSPSAVSDFNDFLMLSGLLDAGFVGDKFTWTNTRVWKRLDRFLISSSWNDREFKLRRLKAHLNWWNVDVFGNIHEKVKQAEERLSEAEKVFDLSPNVENRAQLSLCEAQLYRVLNMEEIFWRQKAAVRWMGERDLNTKTFHRLVQQRRMRDFHYPIADTGLIPHLIKEEDNLGLSAMPSLDEIKKIIREMNDEGATGPDGYGSDLESKEPHGRNFYLMHIVAAYLQWRWLLKGRNLRCWKRMFKIRSIAENQIGCRLDYGQAKFCEEVSEVSIQSNVAYTLVWKLSFDSKFSSKSAWNLLKLPVDSILKLRGLSLASKCQCCLEEETWEHLFFYGPIALGVWRCFGQMFGVDGFSYLEKWRYGSEWSIGGHIKEAIPFLILWNLWSGKNKAKHRAKHWKRDISVAQGLGILLKTETIHIVAVGTPRVSSFEVVIRDHEGQIVMAKHGQTGFGSNVKVELVAMLKGLELCIENHLLPCRLESDSMVALKMLHAPSTCWELCNLVSKIHKLILEYQVRCTHVYREVNAAADYLANLAFKFPTDRILLRHNVDKELFGICKVDRIGLPYIRVSCKFV</sequence>
<name>A0A8J5HLP9_ZINOF</name>
<dbReference type="InterPro" id="IPR044730">
    <property type="entry name" value="RNase_H-like_dom_plant"/>
</dbReference>
<evidence type="ECO:0000259" key="2">
    <source>
        <dbReference type="Pfam" id="PF13966"/>
    </source>
</evidence>
<dbReference type="InterPro" id="IPR002156">
    <property type="entry name" value="RNaseH_domain"/>
</dbReference>
<dbReference type="Pfam" id="PF13456">
    <property type="entry name" value="RVT_3"/>
    <property type="match status" value="1"/>
</dbReference>
<dbReference type="InterPro" id="IPR036397">
    <property type="entry name" value="RNaseH_sf"/>
</dbReference>
<dbReference type="InterPro" id="IPR012337">
    <property type="entry name" value="RNaseH-like_sf"/>
</dbReference>
<accession>A0A8J5HLP9</accession>
<comment type="caution">
    <text evidence="3">The sequence shown here is derived from an EMBL/GenBank/DDBJ whole genome shotgun (WGS) entry which is preliminary data.</text>
</comment>
<reference evidence="3 4" key="1">
    <citation type="submission" date="2020-08" db="EMBL/GenBank/DDBJ databases">
        <title>Plant Genome Project.</title>
        <authorList>
            <person name="Zhang R.-G."/>
        </authorList>
    </citation>
    <scope>NUCLEOTIDE SEQUENCE [LARGE SCALE GENOMIC DNA]</scope>
    <source>
        <tissue evidence="3">Rhizome</tissue>
    </source>
</reference>
<proteinExistence type="predicted"/>
<dbReference type="GO" id="GO:0004523">
    <property type="term" value="F:RNA-DNA hybrid ribonuclease activity"/>
    <property type="evidence" value="ECO:0007669"/>
    <property type="project" value="InterPro"/>
</dbReference>
<dbReference type="GO" id="GO:0003676">
    <property type="term" value="F:nucleic acid binding"/>
    <property type="evidence" value="ECO:0007669"/>
    <property type="project" value="InterPro"/>
</dbReference>
<feature type="domain" description="Reverse transcriptase zinc-binding" evidence="2">
    <location>
        <begin position="393"/>
        <end position="460"/>
    </location>
</feature>